<protein>
    <submittedName>
        <fullName evidence="2">Uncharacterized protein</fullName>
    </submittedName>
</protein>
<evidence type="ECO:0000313" key="3">
    <source>
        <dbReference type="Proteomes" id="UP000010433"/>
    </source>
</evidence>
<keyword evidence="1" id="KW-0472">Membrane</keyword>
<keyword evidence="1" id="KW-1133">Transmembrane helix</keyword>
<dbReference type="STRING" id="1127699.HMPREF9151_01276"/>
<reference evidence="2 3" key="1">
    <citation type="submission" date="2012-05" db="EMBL/GenBank/DDBJ databases">
        <authorList>
            <person name="Weinstock G."/>
            <person name="Sodergren E."/>
            <person name="Lobos E.A."/>
            <person name="Fulton L."/>
            <person name="Fulton R."/>
            <person name="Courtney L."/>
            <person name="Fronick C."/>
            <person name="O'Laughlin M."/>
            <person name="Godfrey J."/>
            <person name="Wilson R.M."/>
            <person name="Miner T."/>
            <person name="Farmer C."/>
            <person name="Delehaunty K."/>
            <person name="Cordes M."/>
            <person name="Minx P."/>
            <person name="Tomlinson C."/>
            <person name="Chen J."/>
            <person name="Wollam A."/>
            <person name="Pepin K.H."/>
            <person name="Bhonagiri V."/>
            <person name="Zhang X."/>
            <person name="Suruliraj S."/>
            <person name="Warren W."/>
            <person name="Mitreva M."/>
            <person name="Mardis E.R."/>
            <person name="Wilson R.K."/>
        </authorList>
    </citation>
    <scope>NUCLEOTIDE SEQUENCE [LARGE SCALE GENOMIC DNA]</scope>
    <source>
        <strain evidence="2 3">F0055</strain>
    </source>
</reference>
<organism evidence="2 3">
    <name type="scientific">Hoylesella saccharolytica F0055</name>
    <dbReference type="NCBI Taxonomy" id="1127699"/>
    <lineage>
        <taxon>Bacteria</taxon>
        <taxon>Pseudomonadati</taxon>
        <taxon>Bacteroidota</taxon>
        <taxon>Bacteroidia</taxon>
        <taxon>Bacteroidales</taxon>
        <taxon>Prevotellaceae</taxon>
        <taxon>Hoylesella</taxon>
    </lineage>
</organism>
<dbReference type="HOGENOM" id="CLU_3121288_0_0_10"/>
<keyword evidence="1" id="KW-0812">Transmembrane</keyword>
<evidence type="ECO:0000256" key="1">
    <source>
        <dbReference type="SAM" id="Phobius"/>
    </source>
</evidence>
<dbReference type="Proteomes" id="UP000010433">
    <property type="component" value="Unassembled WGS sequence"/>
</dbReference>
<accession>L1NBB3</accession>
<dbReference type="AlphaFoldDB" id="L1NBB3"/>
<evidence type="ECO:0000313" key="2">
    <source>
        <dbReference type="EMBL" id="EKY00492.1"/>
    </source>
</evidence>
<dbReference type="EMBL" id="AMEP01000086">
    <property type="protein sequence ID" value="EKY00492.1"/>
    <property type="molecule type" value="Genomic_DNA"/>
</dbReference>
<name>L1NBB3_9BACT</name>
<keyword evidence="3" id="KW-1185">Reference proteome</keyword>
<proteinExistence type="predicted"/>
<gene>
    <name evidence="2" type="ORF">HMPREF9151_01276</name>
</gene>
<feature type="transmembrane region" description="Helical" evidence="1">
    <location>
        <begin position="12"/>
        <end position="37"/>
    </location>
</feature>
<comment type="caution">
    <text evidence="2">The sequence shown here is derived from an EMBL/GenBank/DDBJ whole genome shotgun (WGS) entry which is preliminary data.</text>
</comment>
<sequence length="50" mass="5987">MDIFNTPQSFYYIFILCFCNVNIALRYVLTFVMFAFLRNFAKVFKTVDNS</sequence>